<proteinExistence type="predicted"/>
<dbReference type="Proteomes" id="UP000419144">
    <property type="component" value="Unassembled WGS sequence"/>
</dbReference>
<sequence length="1102" mass="119425">MRRSFCLTGAPLRALGVPDTLRHGLSIPHRTASIAPTAQQQRQQRQRETAWTYFVAACRQLNKSVSNRPSSAPRDAGLSTSTASAGHAFVRGAAQMDDEEDDVLTSMAPKIVHQTSTGASNEALMRELGVLERAECQTAAEATDVTQSRGNRTDSKDTAADAVPLLETSPWLLSVCQAGIRAQVSSVVIVRHLWRPFSAAQEVTQTPLDGFEDRSADEPLRAPTMEWAASLPASVRQLLLSHELQRLHRRRRYVTDGVRGDAAASTEGILHDPDKAPVHALSEMWTQTVHESRVVVLCCCAPWLLHHSTQASGTMGSCDTATSFLTVVLSPMERQVLEVGMKVCAVCHAEDVAQALMAAFIRGVDRVTSGASGQHTNAAALSEEAEAFTAWYTTEGNSLYETAMIAAAATRTHASLFTSCTYFTTSGGFPLAYSYLIHRGLTMARLDAASHEDREHAEVSSVSEASPPCSRDSCSWMSSFMQNPRCAVRLVCALAGSVDANADHFDVVLQLYLRLVEEAGVGYGEDSVDDTRLALCAVLNSLARVPLRTQTYLSFLEDVYRRTLVNSTIEVTQHPDVLASCLRVCSVARVPNRAVTLFNKLCEPSSRALAAEERNVAAVLLSTPTAAMTLQRLVSYMHTKLPVTADMVHASVAQALVTGTELVQSDSSTMFAFFDLLELQMAAQHHVTRRTAAYYANRTFFLRVLTLLAGVHEQRCDSGAVHEVLATPAAAAVFRQWVASAVEHQPRNTSWANTLPPVMIGVLQELALELHRAARTDSQMSSDSFPTAPESSLLSAVKEVLQAAAGGLPMSVRPICRVDGDSWKDYGTLYCLPESLQWRQVQADWPLEERKRFLEGTSSLLQAPNAHAAAGASCLRYQDYATLRELQSRCSSVTSQEHLPHAWANATSKGGKKPQPSASTSTLSLTPGGVAADRATLCVLTPLAEVEWWLMQDATSSSHAPHIKAVPFSDALRVAVPPALGCSTHTWVNQEAGTPGGARERRTAVVRYWMQRWVDSVEDHHALPLHSVFRTSVVRVLQQLVPAAFAAEAEAGAAEQGEGIDTPAASSSERKRASSPDLFSMNAKRSGVEAILVRGPSLFCNT</sequence>
<comment type="caution">
    <text evidence="2">The sequence shown here is derived from an EMBL/GenBank/DDBJ whole genome shotgun (WGS) entry which is preliminary data.</text>
</comment>
<gene>
    <name evidence="2" type="ORF">LtaPh_0200400</name>
</gene>
<protein>
    <submittedName>
        <fullName evidence="2">Uncharacterized protein</fullName>
    </submittedName>
</protein>
<keyword evidence="3" id="KW-1185">Reference proteome</keyword>
<evidence type="ECO:0000256" key="1">
    <source>
        <dbReference type="SAM" id="MobiDB-lite"/>
    </source>
</evidence>
<name>A0A640K8F8_LEITA</name>
<feature type="region of interest" description="Disordered" evidence="1">
    <location>
        <begin position="905"/>
        <end position="926"/>
    </location>
</feature>
<dbReference type="VEuPathDB" id="TriTrypDB:LtaPh_0200400"/>
<feature type="region of interest" description="Disordered" evidence="1">
    <location>
        <begin position="1051"/>
        <end position="1078"/>
    </location>
</feature>
<evidence type="ECO:0000313" key="2">
    <source>
        <dbReference type="EMBL" id="GET85441.1"/>
    </source>
</evidence>
<feature type="compositionally biased region" description="Low complexity" evidence="1">
    <location>
        <begin position="1051"/>
        <end position="1067"/>
    </location>
</feature>
<organism evidence="2 3">
    <name type="scientific">Leishmania tarentolae</name>
    <name type="common">Sauroleishmania tarentolae</name>
    <dbReference type="NCBI Taxonomy" id="5689"/>
    <lineage>
        <taxon>Eukaryota</taxon>
        <taxon>Discoba</taxon>
        <taxon>Euglenozoa</taxon>
        <taxon>Kinetoplastea</taxon>
        <taxon>Metakinetoplastina</taxon>
        <taxon>Trypanosomatida</taxon>
        <taxon>Trypanosomatidae</taxon>
        <taxon>Leishmaniinae</taxon>
        <taxon>Leishmania</taxon>
        <taxon>lizard Leishmania</taxon>
    </lineage>
</organism>
<evidence type="ECO:0000313" key="3">
    <source>
        <dbReference type="Proteomes" id="UP000419144"/>
    </source>
</evidence>
<dbReference type="OrthoDB" id="265496at2759"/>
<reference evidence="2" key="1">
    <citation type="submission" date="2019-11" db="EMBL/GenBank/DDBJ databases">
        <title>Leishmania tarentolae CDS.</title>
        <authorList>
            <person name="Goto Y."/>
            <person name="Yamagishi J."/>
        </authorList>
    </citation>
    <scope>NUCLEOTIDE SEQUENCE [LARGE SCALE GENOMIC DNA]</scope>
    <source>
        <strain evidence="2">Parrot Tar II</strain>
    </source>
</reference>
<dbReference type="EMBL" id="BLBS01000002">
    <property type="protein sequence ID" value="GET85441.1"/>
    <property type="molecule type" value="Genomic_DNA"/>
</dbReference>
<accession>A0A640K8F8</accession>
<dbReference type="AlphaFoldDB" id="A0A640K8F8"/>